<name>A0A948TJX6_9LACO</name>
<dbReference type="Proteomes" id="UP000777303">
    <property type="component" value="Unassembled WGS sequence"/>
</dbReference>
<evidence type="ECO:0000256" key="1">
    <source>
        <dbReference type="SAM" id="Phobius"/>
    </source>
</evidence>
<protein>
    <submittedName>
        <fullName evidence="2">Uncharacterized protein</fullName>
    </submittedName>
</protein>
<evidence type="ECO:0000313" key="2">
    <source>
        <dbReference type="EMBL" id="MBU3852109.1"/>
    </source>
</evidence>
<organism evidence="2 3">
    <name type="scientific">Candidatus Paralactobacillus gallistercoris</name>
    <dbReference type="NCBI Taxonomy" id="2838724"/>
    <lineage>
        <taxon>Bacteria</taxon>
        <taxon>Bacillati</taxon>
        <taxon>Bacillota</taxon>
        <taxon>Bacilli</taxon>
        <taxon>Lactobacillales</taxon>
        <taxon>Lactobacillaceae</taxon>
        <taxon>Lactobacillus</taxon>
    </lineage>
</organism>
<keyword evidence="1" id="KW-0472">Membrane</keyword>
<feature type="transmembrane region" description="Helical" evidence="1">
    <location>
        <begin position="53"/>
        <end position="75"/>
    </location>
</feature>
<keyword evidence="1" id="KW-0812">Transmembrane</keyword>
<dbReference type="EMBL" id="JAHLFS010000063">
    <property type="protein sequence ID" value="MBU3852109.1"/>
    <property type="molecule type" value="Genomic_DNA"/>
</dbReference>
<comment type="caution">
    <text evidence="2">The sequence shown here is derived from an EMBL/GenBank/DDBJ whole genome shotgun (WGS) entry which is preliminary data.</text>
</comment>
<dbReference type="AlphaFoldDB" id="A0A948TJX6"/>
<feature type="transmembrane region" description="Helical" evidence="1">
    <location>
        <begin position="28"/>
        <end position="46"/>
    </location>
</feature>
<sequence length="81" mass="8963">MISVIIFIISGILAITSACSIYPQRSRYLNNAALLLALLSGVLFIIQRPAVHLNIFVGFWIGTLLFMIALGIVIFKNNKQN</sequence>
<accession>A0A948TJX6</accession>
<proteinExistence type="predicted"/>
<keyword evidence="1" id="KW-1133">Transmembrane helix</keyword>
<reference evidence="2" key="2">
    <citation type="submission" date="2021-04" db="EMBL/GenBank/DDBJ databases">
        <authorList>
            <person name="Gilroy R."/>
        </authorList>
    </citation>
    <scope>NUCLEOTIDE SEQUENCE</scope>
    <source>
        <strain evidence="2">F6-6636</strain>
    </source>
</reference>
<reference evidence="2" key="1">
    <citation type="journal article" date="2021" name="PeerJ">
        <title>Extensive microbial diversity within the chicken gut microbiome revealed by metagenomics and culture.</title>
        <authorList>
            <person name="Gilroy R."/>
            <person name="Ravi A."/>
            <person name="Getino M."/>
            <person name="Pursley I."/>
            <person name="Horton D.L."/>
            <person name="Alikhan N.F."/>
            <person name="Baker D."/>
            <person name="Gharbi K."/>
            <person name="Hall N."/>
            <person name="Watson M."/>
            <person name="Adriaenssens E.M."/>
            <person name="Foster-Nyarko E."/>
            <person name="Jarju S."/>
            <person name="Secka A."/>
            <person name="Antonio M."/>
            <person name="Oren A."/>
            <person name="Chaudhuri R.R."/>
            <person name="La Ragione R."/>
            <person name="Hildebrand F."/>
            <person name="Pallen M.J."/>
        </authorList>
    </citation>
    <scope>NUCLEOTIDE SEQUENCE</scope>
    <source>
        <strain evidence="2">F6-6636</strain>
    </source>
</reference>
<gene>
    <name evidence="2" type="ORF">H9901_05370</name>
</gene>
<evidence type="ECO:0000313" key="3">
    <source>
        <dbReference type="Proteomes" id="UP000777303"/>
    </source>
</evidence>